<dbReference type="AlphaFoldDB" id="A0A7J6X2D2"/>
<evidence type="ECO:0000313" key="1">
    <source>
        <dbReference type="EMBL" id="KAF5203909.1"/>
    </source>
</evidence>
<accession>A0A7J6X2D2</accession>
<keyword evidence="2" id="KW-1185">Reference proteome</keyword>
<comment type="caution">
    <text evidence="1">The sequence shown here is derived from an EMBL/GenBank/DDBJ whole genome shotgun (WGS) entry which is preliminary data.</text>
</comment>
<evidence type="ECO:0000313" key="2">
    <source>
        <dbReference type="Proteomes" id="UP000554482"/>
    </source>
</evidence>
<sequence length="95" mass="11275">MLWEMLTGYLWEGHIQYARVSHFFLELQTAGVFEFLNHPEVEVMILLGCQNCRKYLLTLTKQTQNMKCPQCWNYLTEDVIINCSYRILEENVGHS</sequence>
<gene>
    <name evidence="1" type="ORF">FRX31_006505</name>
</gene>
<dbReference type="Proteomes" id="UP000554482">
    <property type="component" value="Unassembled WGS sequence"/>
</dbReference>
<reference evidence="1 2" key="1">
    <citation type="submission" date="2020-06" db="EMBL/GenBank/DDBJ databases">
        <title>Transcriptomic and genomic resources for Thalictrum thalictroides and T. hernandezii: Facilitating candidate gene discovery in an emerging model plant lineage.</title>
        <authorList>
            <person name="Arias T."/>
            <person name="Riano-Pachon D.M."/>
            <person name="Di Stilio V.S."/>
        </authorList>
    </citation>
    <scope>NUCLEOTIDE SEQUENCE [LARGE SCALE GENOMIC DNA]</scope>
    <source>
        <strain evidence="2">cv. WT478/WT964</strain>
        <tissue evidence="1">Leaves</tissue>
    </source>
</reference>
<proteinExistence type="predicted"/>
<dbReference type="EMBL" id="JABWDY010006089">
    <property type="protein sequence ID" value="KAF5203909.1"/>
    <property type="molecule type" value="Genomic_DNA"/>
</dbReference>
<name>A0A7J6X2D2_THATH</name>
<organism evidence="1 2">
    <name type="scientific">Thalictrum thalictroides</name>
    <name type="common">Rue-anemone</name>
    <name type="synonym">Anemone thalictroides</name>
    <dbReference type="NCBI Taxonomy" id="46969"/>
    <lineage>
        <taxon>Eukaryota</taxon>
        <taxon>Viridiplantae</taxon>
        <taxon>Streptophyta</taxon>
        <taxon>Embryophyta</taxon>
        <taxon>Tracheophyta</taxon>
        <taxon>Spermatophyta</taxon>
        <taxon>Magnoliopsida</taxon>
        <taxon>Ranunculales</taxon>
        <taxon>Ranunculaceae</taxon>
        <taxon>Thalictroideae</taxon>
        <taxon>Thalictrum</taxon>
    </lineage>
</organism>
<protein>
    <submittedName>
        <fullName evidence="1">Uncharacterized protein</fullName>
    </submittedName>
</protein>